<reference evidence="2 3" key="1">
    <citation type="submission" date="2019-11" db="EMBL/GenBank/DDBJ databases">
        <title>Caenimonas koreensis gen. nov., sp. nov., isolated from activated sludge.</title>
        <authorList>
            <person name="Seung H.R."/>
        </authorList>
    </citation>
    <scope>NUCLEOTIDE SEQUENCE [LARGE SCALE GENOMIC DNA]</scope>
    <source>
        <strain evidence="2 3">EMB320</strain>
    </source>
</reference>
<evidence type="ECO:0000256" key="1">
    <source>
        <dbReference type="SAM" id="MobiDB-lite"/>
    </source>
</evidence>
<evidence type="ECO:0000313" key="2">
    <source>
        <dbReference type="EMBL" id="MRD48682.1"/>
    </source>
</evidence>
<keyword evidence="3" id="KW-1185">Reference proteome</keyword>
<dbReference type="InterPro" id="IPR053716">
    <property type="entry name" value="Flag_assembly_chemotaxis_eff"/>
</dbReference>
<name>A0A844B675_9BURK</name>
<feature type="region of interest" description="Disordered" evidence="1">
    <location>
        <begin position="123"/>
        <end position="155"/>
    </location>
</feature>
<proteinExistence type="predicted"/>
<dbReference type="OrthoDB" id="8812737at2"/>
<dbReference type="RefSeq" id="WP_153586007.1">
    <property type="nucleotide sequence ID" value="NZ_WJBU01000015.1"/>
</dbReference>
<dbReference type="AlphaFoldDB" id="A0A844B675"/>
<feature type="compositionally biased region" description="Basic and acidic residues" evidence="1">
    <location>
        <begin position="130"/>
        <end position="143"/>
    </location>
</feature>
<organism evidence="2 3">
    <name type="scientific">Caenimonas koreensis DSM 17982</name>
    <dbReference type="NCBI Taxonomy" id="1121255"/>
    <lineage>
        <taxon>Bacteria</taxon>
        <taxon>Pseudomonadati</taxon>
        <taxon>Pseudomonadota</taxon>
        <taxon>Betaproteobacteria</taxon>
        <taxon>Burkholderiales</taxon>
        <taxon>Comamonadaceae</taxon>
        <taxon>Caenimonas</taxon>
    </lineage>
</organism>
<gene>
    <name evidence="2" type="ORF">GHT07_15440</name>
</gene>
<dbReference type="Proteomes" id="UP000487350">
    <property type="component" value="Unassembled WGS sequence"/>
</dbReference>
<dbReference type="Gene3D" id="1.10.287.1700">
    <property type="match status" value="1"/>
</dbReference>
<accession>A0A844B675</accession>
<sequence>MADPRGFNDTLAPVRQRAQWQLDEALAKLAGLCTQLGAARHTLTALEQRAREQAAHAGNAWRTRVDPSLQTRALHFLARVHSEQAAARLRIAELEQHESAARAESVKRQARLESLQRHRDEALGHFIQEQQRKDSVRADDDWLTRNPVTPRRSPP</sequence>
<protein>
    <recommendedName>
        <fullName evidence="4">Flagellar FliJ protein</fullName>
    </recommendedName>
</protein>
<evidence type="ECO:0000313" key="3">
    <source>
        <dbReference type="Proteomes" id="UP000487350"/>
    </source>
</evidence>
<evidence type="ECO:0008006" key="4">
    <source>
        <dbReference type="Google" id="ProtNLM"/>
    </source>
</evidence>
<dbReference type="EMBL" id="WJBU01000015">
    <property type="protein sequence ID" value="MRD48682.1"/>
    <property type="molecule type" value="Genomic_DNA"/>
</dbReference>
<comment type="caution">
    <text evidence="2">The sequence shown here is derived from an EMBL/GenBank/DDBJ whole genome shotgun (WGS) entry which is preliminary data.</text>
</comment>